<proteinExistence type="predicted"/>
<evidence type="ECO:0000313" key="1">
    <source>
        <dbReference type="EMBL" id="PQQ65597.1"/>
    </source>
</evidence>
<dbReference type="EMBL" id="NEMB01000003">
    <property type="protein sequence ID" value="PQQ65597.1"/>
    <property type="molecule type" value="Genomic_DNA"/>
</dbReference>
<accession>A0A2S8R727</accession>
<dbReference type="Proteomes" id="UP000239720">
    <property type="component" value="Unassembled WGS sequence"/>
</dbReference>
<name>A0A2S8R727_9FIRM</name>
<evidence type="ECO:0000313" key="2">
    <source>
        <dbReference type="Proteomes" id="UP000239720"/>
    </source>
</evidence>
<reference evidence="1 2" key="1">
    <citation type="journal article" date="2018" name="Syst. Appl. Microbiol.">
        <title>Characterization and high-quality draft genome sequence of Herbivorax saccincola A7, an anaerobic, alkaliphilic, thermophilic, cellulolytic, and xylanolytic bacterium.</title>
        <authorList>
            <person name="Aikawa S."/>
            <person name="Baramee S."/>
            <person name="Sermsathanaswadi J."/>
            <person name="Thianheng P."/>
            <person name="Tachaapaikoon C."/>
            <person name="Shikata A."/>
            <person name="Waeonukul R."/>
            <person name="Pason P."/>
            <person name="Ratanakhanokchai K."/>
            <person name="Kosugi A."/>
        </authorList>
    </citation>
    <scope>NUCLEOTIDE SEQUENCE [LARGE SCALE GENOMIC DNA]</scope>
    <source>
        <strain evidence="1 2">A7</strain>
    </source>
</reference>
<organism evidence="1 2">
    <name type="scientific">Acetivibrio saccincola</name>
    <dbReference type="NCBI Taxonomy" id="1677857"/>
    <lineage>
        <taxon>Bacteria</taxon>
        <taxon>Bacillati</taxon>
        <taxon>Bacillota</taxon>
        <taxon>Clostridia</taxon>
        <taxon>Eubacteriales</taxon>
        <taxon>Oscillospiraceae</taxon>
        <taxon>Acetivibrio</taxon>
    </lineage>
</organism>
<dbReference type="RefSeq" id="WP_101298641.1">
    <property type="nucleotide sequence ID" value="NZ_CP025197.1"/>
</dbReference>
<sequence>MLFTLGLYNPEIVQILLIKYNNSLRNRKGPSDWLLRACVARGQPGQRTFLLLWGMKVIPLSSARFKIEYKAGSRFRQKDFENAPGGI</sequence>
<gene>
    <name evidence="1" type="ORF">B9R14_01660</name>
</gene>
<dbReference type="AlphaFoldDB" id="A0A2S8R727"/>
<protein>
    <submittedName>
        <fullName evidence="1">Uncharacterized protein</fullName>
    </submittedName>
</protein>
<comment type="caution">
    <text evidence="1">The sequence shown here is derived from an EMBL/GenBank/DDBJ whole genome shotgun (WGS) entry which is preliminary data.</text>
</comment>